<keyword evidence="4" id="KW-0804">Transcription</keyword>
<dbReference type="RefSeq" id="WP_011189919.1">
    <property type="nucleotide sequence ID" value="NC_006138.1"/>
</dbReference>
<evidence type="ECO:0000256" key="1">
    <source>
        <dbReference type="ARBA" id="ARBA00023015"/>
    </source>
</evidence>
<evidence type="ECO:0000256" key="4">
    <source>
        <dbReference type="ARBA" id="ARBA00023163"/>
    </source>
</evidence>
<dbReference type="Proteomes" id="UP000000602">
    <property type="component" value="Chromosome"/>
</dbReference>
<keyword evidence="7" id="KW-1185">Reference proteome</keyword>
<reference evidence="7" key="1">
    <citation type="journal article" date="2004" name="Environ. Microbiol.">
        <title>The genome of Desulfotalea psychrophila, a sulfate-reducing bacterium from permanently cold Arctic sediments.</title>
        <authorList>
            <person name="Rabus R."/>
            <person name="Ruepp A."/>
            <person name="Frickey T."/>
            <person name="Rattei T."/>
            <person name="Fartmann B."/>
            <person name="Stark M."/>
            <person name="Bauer M."/>
            <person name="Zibat A."/>
            <person name="Lombardot T."/>
            <person name="Becker I."/>
            <person name="Amann J."/>
            <person name="Gellner K."/>
            <person name="Teeling H."/>
            <person name="Leuschner W.D."/>
            <person name="Gloeckner F.-O."/>
            <person name="Lupas A.N."/>
            <person name="Amann R."/>
            <person name="Klenk H.-P."/>
        </authorList>
    </citation>
    <scope>NUCLEOTIDE SEQUENCE [LARGE SCALE GENOMIC DNA]</scope>
    <source>
        <strain evidence="7">DSM 12343 / LSv54</strain>
    </source>
</reference>
<dbReference type="InterPro" id="IPR014284">
    <property type="entry name" value="RNA_pol_sigma-70_dom"/>
</dbReference>
<dbReference type="SUPFAM" id="SSF88946">
    <property type="entry name" value="Sigma2 domain of RNA polymerase sigma factors"/>
    <property type="match status" value="1"/>
</dbReference>
<keyword evidence="3" id="KW-0238">DNA-binding</keyword>
<accession>Q6AJS3</accession>
<dbReference type="PIRSF" id="PIRSF000770">
    <property type="entry name" value="RNA_pol_sigma-SigE/K"/>
    <property type="match status" value="1"/>
</dbReference>
<dbReference type="InterPro" id="IPR007624">
    <property type="entry name" value="RNA_pol_sigma70_r3"/>
</dbReference>
<dbReference type="NCBIfam" id="NF005413">
    <property type="entry name" value="PRK06986.1"/>
    <property type="match status" value="1"/>
</dbReference>
<dbReference type="InterPro" id="IPR007627">
    <property type="entry name" value="RNA_pol_sigma70_r2"/>
</dbReference>
<dbReference type="GO" id="GO:0003899">
    <property type="term" value="F:DNA-directed RNA polymerase activity"/>
    <property type="evidence" value="ECO:0007669"/>
    <property type="project" value="InterPro"/>
</dbReference>
<organism evidence="6 7">
    <name type="scientific">Desulfotalea psychrophila (strain LSv54 / DSM 12343)</name>
    <dbReference type="NCBI Taxonomy" id="177439"/>
    <lineage>
        <taxon>Bacteria</taxon>
        <taxon>Pseudomonadati</taxon>
        <taxon>Thermodesulfobacteriota</taxon>
        <taxon>Desulfobulbia</taxon>
        <taxon>Desulfobulbales</taxon>
        <taxon>Desulfocapsaceae</taxon>
        <taxon>Desulfotalea</taxon>
    </lineage>
</organism>
<proteinExistence type="predicted"/>
<dbReference type="Pfam" id="PF04542">
    <property type="entry name" value="Sigma70_r2"/>
    <property type="match status" value="1"/>
</dbReference>
<feature type="domain" description="RNA polymerase sigma-70" evidence="5">
    <location>
        <begin position="210"/>
        <end position="236"/>
    </location>
</feature>
<dbReference type="NCBIfam" id="TIGR02937">
    <property type="entry name" value="sigma70-ECF"/>
    <property type="match status" value="1"/>
</dbReference>
<dbReference type="InterPro" id="IPR012845">
    <property type="entry name" value="RNA_pol_sigma_FliA_WhiG"/>
</dbReference>
<evidence type="ECO:0000313" key="7">
    <source>
        <dbReference type="Proteomes" id="UP000000602"/>
    </source>
</evidence>
<dbReference type="Gene3D" id="1.10.1740.10">
    <property type="match status" value="1"/>
</dbReference>
<dbReference type="PRINTS" id="PR00046">
    <property type="entry name" value="SIGMA70FCT"/>
</dbReference>
<dbReference type="GO" id="GO:0003677">
    <property type="term" value="F:DNA binding"/>
    <property type="evidence" value="ECO:0007669"/>
    <property type="project" value="UniProtKB-KW"/>
</dbReference>
<evidence type="ECO:0000259" key="5">
    <source>
        <dbReference type="PROSITE" id="PS00716"/>
    </source>
</evidence>
<dbReference type="GO" id="GO:0016987">
    <property type="term" value="F:sigma factor activity"/>
    <property type="evidence" value="ECO:0007669"/>
    <property type="project" value="UniProtKB-KW"/>
</dbReference>
<dbReference type="GO" id="GO:0006352">
    <property type="term" value="P:DNA-templated transcription initiation"/>
    <property type="evidence" value="ECO:0007669"/>
    <property type="project" value="InterPro"/>
</dbReference>
<dbReference type="EMBL" id="CR522870">
    <property type="protein sequence ID" value="CAG37407.1"/>
    <property type="molecule type" value="Genomic_DNA"/>
</dbReference>
<dbReference type="InterPro" id="IPR000943">
    <property type="entry name" value="RNA_pol_sigma70"/>
</dbReference>
<dbReference type="InterPro" id="IPR007630">
    <property type="entry name" value="RNA_pol_sigma70_r4"/>
</dbReference>
<dbReference type="OrthoDB" id="9799825at2"/>
<evidence type="ECO:0000256" key="2">
    <source>
        <dbReference type="ARBA" id="ARBA00023082"/>
    </source>
</evidence>
<keyword evidence="2" id="KW-0731">Sigma factor</keyword>
<dbReference type="NCBIfam" id="TIGR02479">
    <property type="entry name" value="FliA_WhiG"/>
    <property type="match status" value="1"/>
</dbReference>
<dbReference type="KEGG" id="dps:DP2678"/>
<dbReference type="CDD" id="cd06171">
    <property type="entry name" value="Sigma70_r4"/>
    <property type="match status" value="1"/>
</dbReference>
<evidence type="ECO:0000256" key="3">
    <source>
        <dbReference type="ARBA" id="ARBA00023125"/>
    </source>
</evidence>
<protein>
    <submittedName>
        <fullName evidence="6">Related to RNA polymerase sigma factor (FliA)</fullName>
    </submittedName>
</protein>
<name>Q6AJS3_DESPS</name>
<dbReference type="Gene3D" id="1.20.140.160">
    <property type="match status" value="1"/>
</dbReference>
<evidence type="ECO:0000313" key="6">
    <source>
        <dbReference type="EMBL" id="CAG37407.1"/>
    </source>
</evidence>
<dbReference type="PROSITE" id="PS00716">
    <property type="entry name" value="SIGMA70_2"/>
    <property type="match status" value="1"/>
</dbReference>
<dbReference type="PANTHER" id="PTHR30385">
    <property type="entry name" value="SIGMA FACTOR F FLAGELLAR"/>
    <property type="match status" value="1"/>
</dbReference>
<keyword evidence="1" id="KW-0805">Transcription regulation</keyword>
<gene>
    <name evidence="6" type="ordered locus">DP2678</name>
</gene>
<dbReference type="STRING" id="177439.DP2678"/>
<dbReference type="PANTHER" id="PTHR30385:SF7">
    <property type="entry name" value="RNA POLYMERASE SIGMA FACTOR FLIA"/>
    <property type="match status" value="1"/>
</dbReference>
<dbReference type="InterPro" id="IPR013325">
    <property type="entry name" value="RNA_pol_sigma_r2"/>
</dbReference>
<sequence length="245" mass="28087">MIDIFPTTPPGPTPNQLVDDHLYLVDILVSRMVSQVPSFMSRDDMRSAGMFGLFDASKKFDASKNILFKTFAEYRIRGAIFDEMRKLDWFSRSLRDKHNKIGRAILALELKLGRDPEEFEIAQSLNMNLDAYHNLLGQVSHLGCVSLNEVLDNSQEGRSFLDSLVDKRKNNTPTAFIEQQELNIKIAEILDQLSEKEKLVISLYYYEELSQKEIAEVIGVSEGRISQLHSQSLIKLKLKMQNQLF</sequence>
<dbReference type="SUPFAM" id="SSF88659">
    <property type="entry name" value="Sigma3 and sigma4 domains of RNA polymerase sigma factors"/>
    <property type="match status" value="2"/>
</dbReference>
<dbReference type="Pfam" id="PF04539">
    <property type="entry name" value="Sigma70_r3"/>
    <property type="match status" value="1"/>
</dbReference>
<dbReference type="AlphaFoldDB" id="Q6AJS3"/>
<dbReference type="HOGENOM" id="CLU_014793_8_1_7"/>
<dbReference type="InterPro" id="IPR013324">
    <property type="entry name" value="RNA_pol_sigma_r3/r4-like"/>
</dbReference>
<dbReference type="eggNOG" id="COG1191">
    <property type="taxonomic scope" value="Bacteria"/>
</dbReference>
<dbReference type="Pfam" id="PF04545">
    <property type="entry name" value="Sigma70_r4"/>
    <property type="match status" value="1"/>
</dbReference>